<dbReference type="GO" id="GO:0008270">
    <property type="term" value="F:zinc ion binding"/>
    <property type="evidence" value="ECO:0007669"/>
    <property type="project" value="UniProtKB-KW"/>
</dbReference>
<dbReference type="GO" id="GO:0000981">
    <property type="term" value="F:DNA-binding transcription factor activity, RNA polymerase II-specific"/>
    <property type="evidence" value="ECO:0007669"/>
    <property type="project" value="TreeGrafter"/>
</dbReference>
<evidence type="ECO:0000256" key="4">
    <source>
        <dbReference type="ARBA" id="ARBA00022833"/>
    </source>
</evidence>
<evidence type="ECO:0000256" key="2">
    <source>
        <dbReference type="ARBA" id="ARBA00022737"/>
    </source>
</evidence>
<organism evidence="6 7">
    <name type="scientific">Bursaphelenchus xylophilus</name>
    <name type="common">Pinewood nematode worm</name>
    <name type="synonym">Aphelenchoides xylophilus</name>
    <dbReference type="NCBI Taxonomy" id="6326"/>
    <lineage>
        <taxon>Eukaryota</taxon>
        <taxon>Metazoa</taxon>
        <taxon>Ecdysozoa</taxon>
        <taxon>Nematoda</taxon>
        <taxon>Chromadorea</taxon>
        <taxon>Rhabditida</taxon>
        <taxon>Tylenchina</taxon>
        <taxon>Tylenchomorpha</taxon>
        <taxon>Aphelenchoidea</taxon>
        <taxon>Aphelenchoididae</taxon>
        <taxon>Bursaphelenchus</taxon>
    </lineage>
</organism>
<dbReference type="InterPro" id="IPR036236">
    <property type="entry name" value="Znf_C2H2_sf"/>
</dbReference>
<keyword evidence="3" id="KW-0863">Zinc-finger</keyword>
<evidence type="ECO:0000256" key="1">
    <source>
        <dbReference type="ARBA" id="ARBA00022723"/>
    </source>
</evidence>
<evidence type="ECO:0000256" key="3">
    <source>
        <dbReference type="ARBA" id="ARBA00022771"/>
    </source>
</evidence>
<keyword evidence="1" id="KW-0479">Metal-binding</keyword>
<dbReference type="Proteomes" id="UP000095284">
    <property type="component" value="Unplaced"/>
</dbReference>
<dbReference type="PROSITE" id="PS50157">
    <property type="entry name" value="ZINC_FINGER_C2H2_2"/>
    <property type="match status" value="2"/>
</dbReference>
<dbReference type="WBParaSite" id="BXY_0592700.1">
    <property type="protein sequence ID" value="BXY_0592700.1"/>
    <property type="gene ID" value="BXY_0592700"/>
</dbReference>
<dbReference type="AlphaFoldDB" id="A0A1I7RYV9"/>
<evidence type="ECO:0000313" key="7">
    <source>
        <dbReference type="WBParaSite" id="BXY_0592700.1"/>
    </source>
</evidence>
<reference evidence="7" key="1">
    <citation type="submission" date="2016-11" db="UniProtKB">
        <authorList>
            <consortium name="WormBaseParasite"/>
        </authorList>
    </citation>
    <scope>IDENTIFICATION</scope>
</reference>
<sequence>MWLVSGVPVKFRCSAFDFHWSMFRCDSPEYEELVEQYEEAKALYDEERRAERRKNTDLGLAATLERLRNPEPVQKERIVLNEEGQIIQGPGTTKKSNGFAVPALPRPAPVVLHPRNMDDVLTNAVARPTKPSEIRRMVRSKMVRCKRCKNRFLDKHLYERHLRDKHPVDHLAYLVQQEEEMQQQRKEELEANRLEELASGGFIPPQNEVDSANYNLDLSDIPLPGELTNGVVPRFDRFGHIYQPKRQYKKKVSPQCPFCDKRYRNEHSLKKHISKKHPEYAEFVQCLKCFKALKDEDELKNHLCELVYMCFECTPVRNLCTEIRLNMHRAKFHRGANSGFKCNLCNQKFLTPRKLRKHKKMSHVFTKTYPCHFCDDLFTSETSVTTHERIHTGIVKFECKICDFKCNRFLNMEDHRKEEHGYICSICQIKLPEWADMKNHTLTEHGGYLTSNNSSSYIQCPRVWVMFKGE</sequence>
<name>A0A1I7RYV9_BURXY</name>
<keyword evidence="2" id="KW-0677">Repeat</keyword>
<dbReference type="eggNOG" id="KOG1721">
    <property type="taxonomic scope" value="Eukaryota"/>
</dbReference>
<protein>
    <submittedName>
        <fullName evidence="7">C2h2-type zn-finger protein</fullName>
    </submittedName>
</protein>
<keyword evidence="4" id="KW-0862">Zinc</keyword>
<evidence type="ECO:0000313" key="6">
    <source>
        <dbReference type="Proteomes" id="UP000095284"/>
    </source>
</evidence>
<dbReference type="PROSITE" id="PS00028">
    <property type="entry name" value="ZINC_FINGER_C2H2_1"/>
    <property type="match status" value="4"/>
</dbReference>
<accession>A0A1I7RYV9</accession>
<dbReference type="InterPro" id="IPR013087">
    <property type="entry name" value="Znf_C2H2_type"/>
</dbReference>
<proteinExistence type="predicted"/>
<dbReference type="Pfam" id="PF00096">
    <property type="entry name" value="zf-C2H2"/>
    <property type="match status" value="1"/>
</dbReference>
<dbReference type="SMART" id="SM00355">
    <property type="entry name" value="ZnF_C2H2"/>
    <property type="match status" value="7"/>
</dbReference>
<dbReference type="SUPFAM" id="SSF57667">
    <property type="entry name" value="beta-beta-alpha zinc fingers"/>
    <property type="match status" value="2"/>
</dbReference>
<feature type="domain" description="C2H2-type" evidence="5">
    <location>
        <begin position="369"/>
        <end position="393"/>
    </location>
</feature>
<dbReference type="Gene3D" id="3.30.160.60">
    <property type="entry name" value="Classic Zinc Finger"/>
    <property type="match status" value="3"/>
</dbReference>
<evidence type="ECO:0000259" key="5">
    <source>
        <dbReference type="PROSITE" id="PS50157"/>
    </source>
</evidence>
<dbReference type="GO" id="GO:0000977">
    <property type="term" value="F:RNA polymerase II transcription regulatory region sequence-specific DNA binding"/>
    <property type="evidence" value="ECO:0007669"/>
    <property type="project" value="TreeGrafter"/>
</dbReference>
<feature type="domain" description="C2H2-type" evidence="5">
    <location>
        <begin position="340"/>
        <end position="368"/>
    </location>
</feature>
<dbReference type="PANTHER" id="PTHR24379">
    <property type="entry name" value="KRAB AND ZINC FINGER DOMAIN-CONTAINING"/>
    <property type="match status" value="1"/>
</dbReference>
<dbReference type="PANTHER" id="PTHR24379:SF127">
    <property type="entry name" value="BLOODY FINGERS-RELATED"/>
    <property type="match status" value="1"/>
</dbReference>
<dbReference type="GO" id="GO:0005634">
    <property type="term" value="C:nucleus"/>
    <property type="evidence" value="ECO:0007669"/>
    <property type="project" value="TreeGrafter"/>
</dbReference>